<dbReference type="Gene3D" id="1.25.40.290">
    <property type="entry name" value="ARM repeat domains"/>
    <property type="match status" value="1"/>
</dbReference>
<evidence type="ECO:0000313" key="1">
    <source>
        <dbReference type="EMBL" id="OZM57518.1"/>
    </source>
</evidence>
<dbReference type="Gene3D" id="1.20.1660.10">
    <property type="entry name" value="Hypothetical protein (EF3068)"/>
    <property type="match status" value="1"/>
</dbReference>
<comment type="caution">
    <text evidence="1">The sequence shown here is derived from an EMBL/GenBank/DDBJ whole genome shotgun (WGS) entry which is preliminary data.</text>
</comment>
<dbReference type="SUPFAM" id="SSF48371">
    <property type="entry name" value="ARM repeat"/>
    <property type="match status" value="1"/>
</dbReference>
<dbReference type="EMBL" id="NPIA01000003">
    <property type="protein sequence ID" value="OZM57518.1"/>
    <property type="molecule type" value="Genomic_DNA"/>
</dbReference>
<dbReference type="PANTHER" id="PTHR34070:SF1">
    <property type="entry name" value="DNA ALKYLATION REPAIR PROTEIN"/>
    <property type="match status" value="1"/>
</dbReference>
<organism evidence="1 2">
    <name type="scientific">Lottiidibacillus patelloidae</name>
    <dbReference type="NCBI Taxonomy" id="2670334"/>
    <lineage>
        <taxon>Bacteria</taxon>
        <taxon>Bacillati</taxon>
        <taxon>Bacillota</taxon>
        <taxon>Bacilli</taxon>
        <taxon>Bacillales</taxon>
        <taxon>Bacillaceae</taxon>
        <taxon>Lottiidibacillus</taxon>
    </lineage>
</organism>
<accession>A0A263BVC4</accession>
<name>A0A263BVC4_9BACI</name>
<dbReference type="Pfam" id="PF08713">
    <property type="entry name" value="DNA_alkylation"/>
    <property type="match status" value="1"/>
</dbReference>
<dbReference type="InterPro" id="IPR014825">
    <property type="entry name" value="DNA_alkylation"/>
</dbReference>
<dbReference type="Proteomes" id="UP000217083">
    <property type="component" value="Unassembled WGS sequence"/>
</dbReference>
<dbReference type="AlphaFoldDB" id="A0A263BVC4"/>
<keyword evidence="2" id="KW-1185">Reference proteome</keyword>
<dbReference type="RefSeq" id="WP_094924235.1">
    <property type="nucleotide sequence ID" value="NZ_NPIA01000003.1"/>
</dbReference>
<protein>
    <submittedName>
        <fullName evidence="1">DNA alkylation repair protein</fullName>
    </submittedName>
</protein>
<gene>
    <name evidence="1" type="ORF">CIB95_08220</name>
</gene>
<dbReference type="InterPro" id="IPR016024">
    <property type="entry name" value="ARM-type_fold"/>
</dbReference>
<dbReference type="CDD" id="cd07064">
    <property type="entry name" value="AlkD_like_1"/>
    <property type="match status" value="1"/>
</dbReference>
<dbReference type="PANTHER" id="PTHR34070">
    <property type="entry name" value="ARMADILLO-TYPE FOLD"/>
    <property type="match status" value="1"/>
</dbReference>
<reference evidence="1 2" key="2">
    <citation type="submission" date="2017-09" db="EMBL/GenBank/DDBJ databases">
        <title>Bacillus patelloidae sp. nov., isolated from the intestinal tract of a marine limpet.</title>
        <authorList>
            <person name="Liu R."/>
            <person name="Dong C."/>
            <person name="Shao Z."/>
        </authorList>
    </citation>
    <scope>NUCLEOTIDE SEQUENCE [LARGE SCALE GENOMIC DNA]</scope>
    <source>
        <strain evidence="1 2">SA5d-4</strain>
    </source>
</reference>
<evidence type="ECO:0000313" key="2">
    <source>
        <dbReference type="Proteomes" id="UP000217083"/>
    </source>
</evidence>
<sequence>MNKYIGHLKKHFEDNRDNEKAIPMKKYMKDHFEFLGIPSPIRIDLTKQFFKEYGIPEGKDLHTIINLLWELPEREYQYIALSILDKKKKQLSETDIPFLEDLITNKSWWDTIDAIAPNYLGLILKKNPTIVETYVNKWLSSDNIWLNRTAILFQLKYKKDTNKELLFNIISKLAHSNEFFIRKAIGWALREYSKTDPVAVTVFIEENNDQLSPLSKREGMKVINKKKKEAGM</sequence>
<proteinExistence type="predicted"/>
<reference evidence="2" key="1">
    <citation type="submission" date="2017-08" db="EMBL/GenBank/DDBJ databases">
        <authorList>
            <person name="Huang Z."/>
        </authorList>
    </citation>
    <scope>NUCLEOTIDE SEQUENCE [LARGE SCALE GENOMIC DNA]</scope>
    <source>
        <strain evidence="2">SA5d-4</strain>
    </source>
</reference>